<evidence type="ECO:0000256" key="1">
    <source>
        <dbReference type="ARBA" id="ARBA00004173"/>
    </source>
</evidence>
<reference evidence="9 10" key="1">
    <citation type="submission" date="2024-03" db="EMBL/GenBank/DDBJ databases">
        <title>The genome assembly and annotation of the cricket Gryllus longicercus Weissman &amp; Gray.</title>
        <authorList>
            <person name="Szrajer S."/>
            <person name="Gray D."/>
            <person name="Ylla G."/>
        </authorList>
    </citation>
    <scope>NUCLEOTIDE SEQUENCE [LARGE SCALE GENOMIC DNA]</scope>
    <source>
        <strain evidence="9">DAG 2021-001</strain>
        <tissue evidence="9">Whole body minus gut</tissue>
    </source>
</reference>
<keyword evidence="5" id="KW-0496">Mitochondrion</keyword>
<keyword evidence="8" id="KW-0732">Signal</keyword>
<dbReference type="Proteomes" id="UP001378592">
    <property type="component" value="Unassembled WGS sequence"/>
</dbReference>
<gene>
    <name evidence="9" type="ORF">R5R35_006115</name>
</gene>
<dbReference type="GO" id="GO:0006412">
    <property type="term" value="P:translation"/>
    <property type="evidence" value="ECO:0007669"/>
    <property type="project" value="TreeGrafter"/>
</dbReference>
<evidence type="ECO:0000313" key="10">
    <source>
        <dbReference type="Proteomes" id="UP001378592"/>
    </source>
</evidence>
<dbReference type="InterPro" id="IPR019189">
    <property type="entry name" value="Ribosomal_mL41"/>
</dbReference>
<protein>
    <recommendedName>
        <fullName evidence="11">Mitochondrial ribosomal protein L41</fullName>
    </recommendedName>
</protein>
<keyword evidence="6" id="KW-0687">Ribonucleoprotein</keyword>
<dbReference type="Pfam" id="PF09809">
    <property type="entry name" value="MRP-L27"/>
    <property type="match status" value="1"/>
</dbReference>
<comment type="similarity">
    <text evidence="2">Belongs to the mitochondrion-specific ribosomal protein mL41 family.</text>
</comment>
<proteinExistence type="inferred from homology"/>
<feature type="region of interest" description="Disordered" evidence="7">
    <location>
        <begin position="136"/>
        <end position="182"/>
    </location>
</feature>
<dbReference type="EMBL" id="JAZDUA010000040">
    <property type="protein sequence ID" value="KAK7871415.1"/>
    <property type="molecule type" value="Genomic_DNA"/>
</dbReference>
<keyword evidence="4" id="KW-0689">Ribosomal protein</keyword>
<dbReference type="GO" id="GO:0005762">
    <property type="term" value="C:mitochondrial large ribosomal subunit"/>
    <property type="evidence" value="ECO:0007669"/>
    <property type="project" value="InterPro"/>
</dbReference>
<evidence type="ECO:0000256" key="6">
    <source>
        <dbReference type="ARBA" id="ARBA00023274"/>
    </source>
</evidence>
<evidence type="ECO:0008006" key="11">
    <source>
        <dbReference type="Google" id="ProtNLM"/>
    </source>
</evidence>
<accession>A0AAN9W043</accession>
<keyword evidence="10" id="KW-1185">Reference proteome</keyword>
<comment type="caution">
    <text evidence="9">The sequence shown here is derived from an EMBL/GenBank/DDBJ whole genome shotgun (WGS) entry which is preliminary data.</text>
</comment>
<sequence length="182" mass="21051">MVLTMYLSRLVLPLKWTRAISTSVVNNGKRNFRKFLLHNKRGSRSFKEERKKLKGNEPTDVPVYHYGVRPTGYHDAKGNFIAVPEMIPELMVPDLTDFKLKPYVSYRVPDVVQSEFTAQDLFDAVYSRKIVEDFKNNKLDSNGNPTEPSEEEALTPEEAKERARRTGSDIFEKYSEDLEETN</sequence>
<evidence type="ECO:0000256" key="8">
    <source>
        <dbReference type="SAM" id="SignalP"/>
    </source>
</evidence>
<evidence type="ECO:0000256" key="4">
    <source>
        <dbReference type="ARBA" id="ARBA00022980"/>
    </source>
</evidence>
<evidence type="ECO:0000313" key="9">
    <source>
        <dbReference type="EMBL" id="KAK7871415.1"/>
    </source>
</evidence>
<evidence type="ECO:0000256" key="2">
    <source>
        <dbReference type="ARBA" id="ARBA00010152"/>
    </source>
</evidence>
<feature type="signal peptide" evidence="8">
    <location>
        <begin position="1"/>
        <end position="19"/>
    </location>
</feature>
<dbReference type="AlphaFoldDB" id="A0AAN9W043"/>
<evidence type="ECO:0000256" key="5">
    <source>
        <dbReference type="ARBA" id="ARBA00023128"/>
    </source>
</evidence>
<dbReference type="PANTHER" id="PTHR21338:SF0">
    <property type="entry name" value="LARGE RIBOSOMAL SUBUNIT PROTEIN ML41"/>
    <property type="match status" value="1"/>
</dbReference>
<organism evidence="9 10">
    <name type="scientific">Gryllus longicercus</name>
    <dbReference type="NCBI Taxonomy" id="2509291"/>
    <lineage>
        <taxon>Eukaryota</taxon>
        <taxon>Metazoa</taxon>
        <taxon>Ecdysozoa</taxon>
        <taxon>Arthropoda</taxon>
        <taxon>Hexapoda</taxon>
        <taxon>Insecta</taxon>
        <taxon>Pterygota</taxon>
        <taxon>Neoptera</taxon>
        <taxon>Polyneoptera</taxon>
        <taxon>Orthoptera</taxon>
        <taxon>Ensifera</taxon>
        <taxon>Gryllidea</taxon>
        <taxon>Grylloidea</taxon>
        <taxon>Gryllidae</taxon>
        <taxon>Gryllinae</taxon>
        <taxon>Gryllus</taxon>
    </lineage>
</organism>
<keyword evidence="3" id="KW-0809">Transit peptide</keyword>
<feature type="chain" id="PRO_5042909785" description="Mitochondrial ribosomal protein L41" evidence="8">
    <location>
        <begin position="20"/>
        <end position="182"/>
    </location>
</feature>
<comment type="subcellular location">
    <subcellularLocation>
        <location evidence="1">Mitochondrion</location>
    </subcellularLocation>
</comment>
<feature type="compositionally biased region" description="Basic and acidic residues" evidence="7">
    <location>
        <begin position="157"/>
        <end position="176"/>
    </location>
</feature>
<evidence type="ECO:0000256" key="7">
    <source>
        <dbReference type="SAM" id="MobiDB-lite"/>
    </source>
</evidence>
<name>A0AAN9W043_9ORTH</name>
<evidence type="ECO:0000256" key="3">
    <source>
        <dbReference type="ARBA" id="ARBA00022946"/>
    </source>
</evidence>
<dbReference type="GO" id="GO:0003735">
    <property type="term" value="F:structural constituent of ribosome"/>
    <property type="evidence" value="ECO:0007669"/>
    <property type="project" value="InterPro"/>
</dbReference>
<dbReference type="PANTHER" id="PTHR21338">
    <property type="entry name" value="MITOCHONDRIAL RIBOSOMAL PROTEIN L41"/>
    <property type="match status" value="1"/>
</dbReference>